<gene>
    <name evidence="2" type="ORF">CLV40_13942</name>
</gene>
<dbReference type="RefSeq" id="WP_245931793.1">
    <property type="nucleotide sequence ID" value="NZ_CP154825.1"/>
</dbReference>
<accession>A0A2S6GBU4</accession>
<protein>
    <submittedName>
        <fullName evidence="2">Uncharacterized protein</fullName>
    </submittedName>
</protein>
<evidence type="ECO:0000313" key="2">
    <source>
        <dbReference type="EMBL" id="PPK61745.1"/>
    </source>
</evidence>
<name>A0A2S6GBU4_9PSEU</name>
<feature type="compositionally biased region" description="Low complexity" evidence="1">
    <location>
        <begin position="49"/>
        <end position="74"/>
    </location>
</feature>
<sequence>MRGLLRRRVVRVGLVVAVVALAVGLWAFEPWRLFTRSTVDEALPDAFQPPATSAPATSSSTATTATTTTTTVPTGPRVLAEGSFVSQEHPTSGVARVLE</sequence>
<dbReference type="EMBL" id="PTIX01000039">
    <property type="protein sequence ID" value="PPK61745.1"/>
    <property type="molecule type" value="Genomic_DNA"/>
</dbReference>
<evidence type="ECO:0000256" key="1">
    <source>
        <dbReference type="SAM" id="MobiDB-lite"/>
    </source>
</evidence>
<reference evidence="2 3" key="1">
    <citation type="submission" date="2018-02" db="EMBL/GenBank/DDBJ databases">
        <title>Genomic Encyclopedia of Archaeal and Bacterial Type Strains, Phase II (KMG-II): from individual species to whole genera.</title>
        <authorList>
            <person name="Goeker M."/>
        </authorList>
    </citation>
    <scope>NUCLEOTIDE SEQUENCE [LARGE SCALE GENOMIC DNA]</scope>
    <source>
        <strain evidence="2 3">YU 961-1</strain>
    </source>
</reference>
<comment type="caution">
    <text evidence="2">The sequence shown here is derived from an EMBL/GenBank/DDBJ whole genome shotgun (WGS) entry which is preliminary data.</text>
</comment>
<feature type="region of interest" description="Disordered" evidence="1">
    <location>
        <begin position="44"/>
        <end position="99"/>
    </location>
</feature>
<keyword evidence="3" id="KW-1185">Reference proteome</keyword>
<dbReference type="AlphaFoldDB" id="A0A2S6GBU4"/>
<proteinExistence type="predicted"/>
<organism evidence="2 3">
    <name type="scientific">Actinokineospora auranticolor</name>
    <dbReference type="NCBI Taxonomy" id="155976"/>
    <lineage>
        <taxon>Bacteria</taxon>
        <taxon>Bacillati</taxon>
        <taxon>Actinomycetota</taxon>
        <taxon>Actinomycetes</taxon>
        <taxon>Pseudonocardiales</taxon>
        <taxon>Pseudonocardiaceae</taxon>
        <taxon>Actinokineospora</taxon>
    </lineage>
</organism>
<dbReference type="Proteomes" id="UP000239203">
    <property type="component" value="Unassembled WGS sequence"/>
</dbReference>
<evidence type="ECO:0000313" key="3">
    <source>
        <dbReference type="Proteomes" id="UP000239203"/>
    </source>
</evidence>